<dbReference type="InterPro" id="IPR011697">
    <property type="entry name" value="Peptidase_C26"/>
</dbReference>
<keyword evidence="1" id="KW-0315">Glutamine amidotransferase</keyword>
<dbReference type="PANTHER" id="PTHR43235:SF1">
    <property type="entry name" value="GLUTAMINE AMIDOTRANSFERASE PB2B2.05-RELATED"/>
    <property type="match status" value="1"/>
</dbReference>
<dbReference type="Proteomes" id="UP001429580">
    <property type="component" value="Unassembled WGS sequence"/>
</dbReference>
<dbReference type="RefSeq" id="WP_166948483.1">
    <property type="nucleotide sequence ID" value="NZ_JAASQI010000001.1"/>
</dbReference>
<keyword evidence="2" id="KW-1185">Reference proteome</keyword>
<dbReference type="Gene3D" id="3.40.50.880">
    <property type="match status" value="1"/>
</dbReference>
<dbReference type="PANTHER" id="PTHR43235">
    <property type="entry name" value="GLUTAMINE AMIDOTRANSFERASE PB2B2.05-RELATED"/>
    <property type="match status" value="1"/>
</dbReference>
<evidence type="ECO:0000313" key="1">
    <source>
        <dbReference type="EMBL" id="NIJ56754.1"/>
    </source>
</evidence>
<gene>
    <name evidence="1" type="ORF">FHS82_000567</name>
</gene>
<proteinExistence type="predicted"/>
<dbReference type="SUPFAM" id="SSF52317">
    <property type="entry name" value="Class I glutamine amidotransferase-like"/>
    <property type="match status" value="1"/>
</dbReference>
<sequence>MRPVIGVVADVKPSRKYVWHKVQEKYLYAVARGADAEVVILPGRLSAVDAEERAISPDPDRLLAFLDGVFLPGSPSNVDPAIYGDERTFADELLDRNRDDLSLPLVRAAVERGLPLFGVCRGFQEINAALGGTLHQHVQDIDGFGDHREPDGDVETQYGLAHEVELVEGGVLHGLAGAGRVSVNSLHSQGIDRLAPGLVAEAYAPDGLIEAFHVAAAREQGAFAIAVQWHPEWRVWADPLSTALFRAFGDAARGYAAARSR</sequence>
<dbReference type="Pfam" id="PF07722">
    <property type="entry name" value="Peptidase_C26"/>
    <property type="match status" value="1"/>
</dbReference>
<protein>
    <submittedName>
        <fullName evidence="1">Glutamine amidotransferase</fullName>
    </submittedName>
</protein>
<dbReference type="PROSITE" id="PS51273">
    <property type="entry name" value="GATASE_TYPE_1"/>
    <property type="match status" value="1"/>
</dbReference>
<accession>A0ABX0UY05</accession>
<evidence type="ECO:0000313" key="2">
    <source>
        <dbReference type="Proteomes" id="UP001429580"/>
    </source>
</evidence>
<dbReference type="CDD" id="cd01745">
    <property type="entry name" value="GATase1_2"/>
    <property type="match status" value="1"/>
</dbReference>
<dbReference type="EMBL" id="JAASQI010000001">
    <property type="protein sequence ID" value="NIJ56754.1"/>
    <property type="molecule type" value="Genomic_DNA"/>
</dbReference>
<dbReference type="InterPro" id="IPR029062">
    <property type="entry name" value="Class_I_gatase-like"/>
</dbReference>
<dbReference type="InterPro" id="IPR044668">
    <property type="entry name" value="PuuD-like"/>
</dbReference>
<organism evidence="1 2">
    <name type="scientific">Pseudochelatococcus lubricantis</name>
    <dbReference type="NCBI Taxonomy" id="1538102"/>
    <lineage>
        <taxon>Bacteria</taxon>
        <taxon>Pseudomonadati</taxon>
        <taxon>Pseudomonadota</taxon>
        <taxon>Alphaproteobacteria</taxon>
        <taxon>Hyphomicrobiales</taxon>
        <taxon>Chelatococcaceae</taxon>
        <taxon>Pseudochelatococcus</taxon>
    </lineage>
</organism>
<reference evidence="1 2" key="1">
    <citation type="submission" date="2020-03" db="EMBL/GenBank/DDBJ databases">
        <title>Genomic Encyclopedia of Type Strains, Phase IV (KMG-IV): sequencing the most valuable type-strain genomes for metagenomic binning, comparative biology and taxonomic classification.</title>
        <authorList>
            <person name="Goeker M."/>
        </authorList>
    </citation>
    <scope>NUCLEOTIDE SEQUENCE [LARGE SCALE GENOMIC DNA]</scope>
    <source>
        <strain evidence="1 2">DSM 103870</strain>
    </source>
</reference>
<comment type="caution">
    <text evidence="1">The sequence shown here is derived from an EMBL/GenBank/DDBJ whole genome shotgun (WGS) entry which is preliminary data.</text>
</comment>
<name>A0ABX0UY05_9HYPH</name>